<comment type="caution">
    <text evidence="1">The sequence shown here is derived from an EMBL/GenBank/DDBJ whole genome shotgun (WGS) entry which is preliminary data.</text>
</comment>
<proteinExistence type="predicted"/>
<dbReference type="Proteomes" id="UP000014629">
    <property type="component" value="Unassembled WGS sequence"/>
</dbReference>
<dbReference type="AlphaFoldDB" id="S3ZHW8"/>
<protein>
    <submittedName>
        <fullName evidence="1">Uncharacterized protein</fullName>
    </submittedName>
</protein>
<gene>
    <name evidence="1" type="ORF">STRAU_4231</name>
</gene>
<organism evidence="1 2">
    <name type="scientific">Streptomyces aurantiacus JA 4570</name>
    <dbReference type="NCBI Taxonomy" id="1286094"/>
    <lineage>
        <taxon>Bacteria</taxon>
        <taxon>Bacillati</taxon>
        <taxon>Actinomycetota</taxon>
        <taxon>Actinomycetes</taxon>
        <taxon>Kitasatosporales</taxon>
        <taxon>Streptomycetaceae</taxon>
        <taxon>Streptomyces</taxon>
        <taxon>Streptomyces aurantiacus group</taxon>
    </lineage>
</organism>
<keyword evidence="2" id="KW-1185">Reference proteome</keyword>
<reference evidence="1 2" key="1">
    <citation type="submission" date="2013-02" db="EMBL/GenBank/DDBJ databases">
        <title>Draft Genome Sequence of Streptomyces aurantiacus, Which Produces Setomimycin.</title>
        <authorList>
            <person name="Gruening B.A."/>
            <person name="Praeg A."/>
            <person name="Erxleben A."/>
            <person name="Guenther S."/>
            <person name="Mueller M."/>
        </authorList>
    </citation>
    <scope>NUCLEOTIDE SEQUENCE [LARGE SCALE GENOMIC DNA]</scope>
    <source>
        <strain evidence="1 2">JA 4570</strain>
    </source>
</reference>
<accession>S3ZHW8</accession>
<evidence type="ECO:0000313" key="2">
    <source>
        <dbReference type="Proteomes" id="UP000014629"/>
    </source>
</evidence>
<dbReference type="EMBL" id="AOPZ01000215">
    <property type="protein sequence ID" value="EPH42728.1"/>
    <property type="molecule type" value="Genomic_DNA"/>
</dbReference>
<sequence>MAEWTVCAGQLARTERAPAQLAKALPLLAA</sequence>
<evidence type="ECO:0000313" key="1">
    <source>
        <dbReference type="EMBL" id="EPH42728.1"/>
    </source>
</evidence>
<name>S3ZHW8_9ACTN</name>